<name>A0A3P6SB58_LITSI</name>
<protein>
    <recommendedName>
        <fullName evidence="8">Carboxylic ester hydrolase</fullName>
        <ecNumber evidence="8">3.1.1.-</ecNumber>
    </recommendedName>
</protein>
<feature type="active site" description="Acyl-ester intermediate" evidence="7">
    <location>
        <position position="278"/>
    </location>
</feature>
<dbReference type="PANTHER" id="PTHR43918:SF12">
    <property type="entry name" value="ACETYLCHOLINESTERASE 1"/>
    <property type="match status" value="1"/>
</dbReference>
<evidence type="ECO:0000313" key="11">
    <source>
        <dbReference type="Proteomes" id="UP000277928"/>
    </source>
</evidence>
<dbReference type="InterPro" id="IPR050654">
    <property type="entry name" value="AChE-related_enzymes"/>
</dbReference>
<feature type="active site" description="Charge relay system" evidence="7">
    <location>
        <position position="532"/>
    </location>
</feature>
<keyword evidence="4" id="KW-0531">Neurotransmitter degradation</keyword>
<dbReference type="GO" id="GO:0019695">
    <property type="term" value="P:choline metabolic process"/>
    <property type="evidence" value="ECO:0007669"/>
    <property type="project" value="TreeGrafter"/>
</dbReference>
<dbReference type="CDD" id="cd00312">
    <property type="entry name" value="Esterase_lipase"/>
    <property type="match status" value="1"/>
</dbReference>
<dbReference type="GO" id="GO:0005615">
    <property type="term" value="C:extracellular space"/>
    <property type="evidence" value="ECO:0007669"/>
    <property type="project" value="TreeGrafter"/>
</dbReference>
<dbReference type="EMBL" id="UYRX01000021">
    <property type="protein sequence ID" value="VDK69397.1"/>
    <property type="molecule type" value="Genomic_DNA"/>
</dbReference>
<feature type="domain" description="Carboxylesterase type B" evidence="9">
    <location>
        <begin position="79"/>
        <end position="626"/>
    </location>
</feature>
<gene>
    <name evidence="10" type="ORF">NLS_LOCUS752</name>
</gene>
<dbReference type="PROSITE" id="PS00122">
    <property type="entry name" value="CARBOXYLESTERASE_B_1"/>
    <property type="match status" value="1"/>
</dbReference>
<reference evidence="10 11" key="1">
    <citation type="submission" date="2018-08" db="EMBL/GenBank/DDBJ databases">
        <authorList>
            <person name="Laetsch R D."/>
            <person name="Stevens L."/>
            <person name="Kumar S."/>
            <person name="Blaxter L. M."/>
        </authorList>
    </citation>
    <scope>NUCLEOTIDE SEQUENCE [LARGE SCALE GENOMIC DNA]</scope>
</reference>
<organism evidence="10 11">
    <name type="scientific">Litomosoides sigmodontis</name>
    <name type="common">Filarial nematode worm</name>
    <dbReference type="NCBI Taxonomy" id="42156"/>
    <lineage>
        <taxon>Eukaryota</taxon>
        <taxon>Metazoa</taxon>
        <taxon>Ecdysozoa</taxon>
        <taxon>Nematoda</taxon>
        <taxon>Chromadorea</taxon>
        <taxon>Rhabditida</taxon>
        <taxon>Spirurina</taxon>
        <taxon>Spiruromorpha</taxon>
        <taxon>Filarioidea</taxon>
        <taxon>Onchocercidae</taxon>
        <taxon>Litomosoides</taxon>
    </lineage>
</organism>
<dbReference type="PANTHER" id="PTHR43918">
    <property type="entry name" value="ACETYLCHOLINESTERASE"/>
    <property type="match status" value="1"/>
</dbReference>
<keyword evidence="2" id="KW-0719">Serine esterase</keyword>
<keyword evidence="5" id="KW-1015">Disulfide bond</keyword>
<dbReference type="EC" id="3.1.1.-" evidence="8"/>
<dbReference type="STRING" id="42156.A0A3P6SB58"/>
<dbReference type="Gene3D" id="3.40.50.1820">
    <property type="entry name" value="alpha/beta hydrolase"/>
    <property type="match status" value="1"/>
</dbReference>
<dbReference type="GO" id="GO:0003990">
    <property type="term" value="F:acetylcholinesterase activity"/>
    <property type="evidence" value="ECO:0007669"/>
    <property type="project" value="UniProtKB-EC"/>
</dbReference>
<accession>A0A3P6SB58</accession>
<evidence type="ECO:0000256" key="7">
    <source>
        <dbReference type="PIRSR" id="PIRSR600997-1"/>
    </source>
</evidence>
<evidence type="ECO:0000313" key="10">
    <source>
        <dbReference type="EMBL" id="VDK69397.1"/>
    </source>
</evidence>
<dbReference type="OrthoDB" id="19653at2759"/>
<evidence type="ECO:0000256" key="3">
    <source>
        <dbReference type="ARBA" id="ARBA00022801"/>
    </source>
</evidence>
<proteinExistence type="inferred from homology"/>
<evidence type="ECO:0000256" key="8">
    <source>
        <dbReference type="RuleBase" id="RU361235"/>
    </source>
</evidence>
<dbReference type="GO" id="GO:0005886">
    <property type="term" value="C:plasma membrane"/>
    <property type="evidence" value="ECO:0007669"/>
    <property type="project" value="TreeGrafter"/>
</dbReference>
<dbReference type="PRINTS" id="PR00878">
    <property type="entry name" value="CHOLNESTRASE"/>
</dbReference>
<evidence type="ECO:0000256" key="1">
    <source>
        <dbReference type="ARBA" id="ARBA00005964"/>
    </source>
</evidence>
<sequence length="685" mass="79050">MLATLILAKILRHRFQHVKWPFSDGCMTRKDGYYFTLFNTHYIAREGEITFPLHSFAMNDVDTLDSVVNQRITLHDGSPLFGQEVYGENGKLVTEFLGIPFAEPPVGQLRFRKPKPKQPWRTLLNATIMPNACMQSSDTYFGDFEGATMWNSNVPVSEDCLYLNLAVPGQINRNARLPVMVWIYGGGFWSGCISLDVYNPKILVRQVYSFFFPKQLEENVIFVAMNYRVSVFGFLYMGREEAPGNMGLWDQLLALKWVRKNIDLFGGDPNQVTLFGESAGAASVSMHLLSPKSSPYFQRAIIQSGSVTAPWAIENREVAITRSVILYNDMQCGNMSKDHKSWDLEKVLQCLTDAPAEALRDSEWAPVMEFADFPWVPVVDGDFLIEQPTTSLKRGNFKVGELLIGSNLEEAIYFIVYQLGDIFPPRDFFIKKEFVTNREEWLRGISNLLPRQMLKAPLALASIIHEYEPADLPIKPSDWINSLDKMLGDLQFTCNSNEIALANSMHGGDTYYYYFTHRSTQQTWPKWMGVLHGYEINFIFGEPLNTKKFTYTKEEQELSMRFMRYWANFARTGNPNKNPDGTYTPDVWPHYTQATMEYMNLTVESDYYAGASRIGTGPRRKQCSFWKKILPNLMAAVADTGDQVMRWKQEMNRWENEYIIDWQLHFEQYKKYQAYRYADSENNQC</sequence>
<dbReference type="InterPro" id="IPR000997">
    <property type="entry name" value="Cholinesterase"/>
</dbReference>
<comment type="similarity">
    <text evidence="1 8">Belongs to the type-B carboxylesterase/lipase family.</text>
</comment>
<dbReference type="InterPro" id="IPR002018">
    <property type="entry name" value="CarbesteraseB"/>
</dbReference>
<feature type="active site" description="Charge relay system" evidence="7">
    <location>
        <position position="410"/>
    </location>
</feature>
<evidence type="ECO:0000256" key="4">
    <source>
        <dbReference type="ARBA" id="ARBA00022867"/>
    </source>
</evidence>
<dbReference type="InterPro" id="IPR029058">
    <property type="entry name" value="AB_hydrolase_fold"/>
</dbReference>
<dbReference type="Pfam" id="PF00135">
    <property type="entry name" value="COesterase"/>
    <property type="match status" value="1"/>
</dbReference>
<dbReference type="Proteomes" id="UP000277928">
    <property type="component" value="Unassembled WGS sequence"/>
</dbReference>
<dbReference type="OMA" id="TCSVNEM"/>
<keyword evidence="11" id="KW-1185">Reference proteome</keyword>
<dbReference type="InterPro" id="IPR019826">
    <property type="entry name" value="Carboxylesterase_B_AS"/>
</dbReference>
<evidence type="ECO:0000259" key="9">
    <source>
        <dbReference type="Pfam" id="PF00135"/>
    </source>
</evidence>
<dbReference type="SUPFAM" id="SSF53474">
    <property type="entry name" value="alpha/beta-Hydrolases"/>
    <property type="match status" value="1"/>
</dbReference>
<evidence type="ECO:0000256" key="6">
    <source>
        <dbReference type="ARBA" id="ARBA00048484"/>
    </source>
</evidence>
<dbReference type="FunFam" id="3.40.50.1820:FF:000029">
    <property type="entry name" value="Acetylcholinesterase"/>
    <property type="match status" value="1"/>
</dbReference>
<evidence type="ECO:0000256" key="5">
    <source>
        <dbReference type="ARBA" id="ARBA00023157"/>
    </source>
</evidence>
<comment type="catalytic activity">
    <reaction evidence="6">
        <text>acetylcholine + H2O = choline + acetate + H(+)</text>
        <dbReference type="Rhea" id="RHEA:17561"/>
        <dbReference type="ChEBI" id="CHEBI:15354"/>
        <dbReference type="ChEBI" id="CHEBI:15355"/>
        <dbReference type="ChEBI" id="CHEBI:15377"/>
        <dbReference type="ChEBI" id="CHEBI:15378"/>
        <dbReference type="ChEBI" id="CHEBI:30089"/>
        <dbReference type="EC" id="3.1.1.7"/>
    </reaction>
</comment>
<dbReference type="AlphaFoldDB" id="A0A3P6SB58"/>
<evidence type="ECO:0000256" key="2">
    <source>
        <dbReference type="ARBA" id="ARBA00022487"/>
    </source>
</evidence>
<dbReference type="GO" id="GO:0006581">
    <property type="term" value="P:acetylcholine catabolic process"/>
    <property type="evidence" value="ECO:0007669"/>
    <property type="project" value="TreeGrafter"/>
</dbReference>
<keyword evidence="3 8" id="KW-0378">Hydrolase</keyword>